<dbReference type="AlphaFoldDB" id="A0A6G8QEZ4"/>
<evidence type="ECO:0000256" key="8">
    <source>
        <dbReference type="SAM" id="MobiDB-lite"/>
    </source>
</evidence>
<dbReference type="InterPro" id="IPR002490">
    <property type="entry name" value="V-ATPase_116kDa_su"/>
</dbReference>
<keyword evidence="7 9" id="KW-0472">Membrane</keyword>
<evidence type="ECO:0000256" key="6">
    <source>
        <dbReference type="ARBA" id="ARBA00023065"/>
    </source>
</evidence>
<evidence type="ECO:0000256" key="3">
    <source>
        <dbReference type="ARBA" id="ARBA00022448"/>
    </source>
</evidence>
<evidence type="ECO:0000256" key="9">
    <source>
        <dbReference type="SAM" id="Phobius"/>
    </source>
</evidence>
<dbReference type="PANTHER" id="PTHR11629:SF63">
    <property type="entry name" value="V-TYPE PROTON ATPASE SUBUNIT A"/>
    <property type="match status" value="1"/>
</dbReference>
<sequence>MGVFGLAGLAAGMLPGGAVTPAVAAIVVGLVLMMVSHGRMGLLMGPLELIGAIGNILSYLRIAAVGLASAYLAIVANEFATVGPLWLGVIIAAFFHALNLALAGFSPMIQAMRLHYVEFFSKFYSGGGKAFRPFGSRAIPPETTEKPLDYGTVAP</sequence>
<feature type="transmembrane region" description="Helical" evidence="9">
    <location>
        <begin position="6"/>
        <end position="35"/>
    </location>
</feature>
<proteinExistence type="inferred from homology"/>
<keyword evidence="4 9" id="KW-0812">Transmembrane</keyword>
<feature type="region of interest" description="Disordered" evidence="8">
    <location>
        <begin position="136"/>
        <end position="155"/>
    </location>
</feature>
<keyword evidence="6" id="KW-0406">Ion transport</keyword>
<comment type="subcellular location">
    <subcellularLocation>
        <location evidence="1">Membrane</location>
        <topology evidence="1">Multi-pass membrane protein</topology>
    </subcellularLocation>
</comment>
<keyword evidence="5 9" id="KW-1133">Transmembrane helix</keyword>
<feature type="transmembrane region" description="Helical" evidence="9">
    <location>
        <begin position="85"/>
        <end position="105"/>
    </location>
</feature>
<comment type="similarity">
    <text evidence="2">Belongs to the V-ATPase 116 kDa subunit family.</text>
</comment>
<evidence type="ECO:0000256" key="2">
    <source>
        <dbReference type="ARBA" id="ARBA00009904"/>
    </source>
</evidence>
<protein>
    <submittedName>
        <fullName evidence="10">Uncharacterized protein</fullName>
    </submittedName>
</protein>
<dbReference type="GO" id="GO:0016471">
    <property type="term" value="C:vacuolar proton-transporting V-type ATPase complex"/>
    <property type="evidence" value="ECO:0007669"/>
    <property type="project" value="TreeGrafter"/>
</dbReference>
<reference evidence="10 11" key="1">
    <citation type="submission" date="2019-10" db="EMBL/GenBank/DDBJ databases">
        <title>Rubrobacter sp nov SCSIO 52090 isolated from a deep-sea sediment in the South China Sea.</title>
        <authorList>
            <person name="Chen R.W."/>
        </authorList>
    </citation>
    <scope>NUCLEOTIDE SEQUENCE [LARGE SCALE GENOMIC DNA]</scope>
    <source>
        <strain evidence="10 11">SCSIO 52909</strain>
    </source>
</reference>
<dbReference type="GO" id="GO:0033179">
    <property type="term" value="C:proton-transporting V-type ATPase, V0 domain"/>
    <property type="evidence" value="ECO:0007669"/>
    <property type="project" value="InterPro"/>
</dbReference>
<dbReference type="Proteomes" id="UP000501452">
    <property type="component" value="Chromosome"/>
</dbReference>
<evidence type="ECO:0000256" key="4">
    <source>
        <dbReference type="ARBA" id="ARBA00022692"/>
    </source>
</evidence>
<gene>
    <name evidence="10" type="ORF">GBA63_00895</name>
</gene>
<organism evidence="10 11">
    <name type="scientific">Rubrobacter tropicus</name>
    <dbReference type="NCBI Taxonomy" id="2653851"/>
    <lineage>
        <taxon>Bacteria</taxon>
        <taxon>Bacillati</taxon>
        <taxon>Actinomycetota</taxon>
        <taxon>Rubrobacteria</taxon>
        <taxon>Rubrobacterales</taxon>
        <taxon>Rubrobacteraceae</taxon>
        <taxon>Rubrobacter</taxon>
    </lineage>
</organism>
<dbReference type="GO" id="GO:0007035">
    <property type="term" value="P:vacuolar acidification"/>
    <property type="evidence" value="ECO:0007669"/>
    <property type="project" value="TreeGrafter"/>
</dbReference>
<name>A0A6G8QEZ4_9ACTN</name>
<evidence type="ECO:0000256" key="1">
    <source>
        <dbReference type="ARBA" id="ARBA00004141"/>
    </source>
</evidence>
<keyword evidence="3" id="KW-0813">Transport</keyword>
<dbReference type="GO" id="GO:0051117">
    <property type="term" value="F:ATPase binding"/>
    <property type="evidence" value="ECO:0007669"/>
    <property type="project" value="TreeGrafter"/>
</dbReference>
<feature type="transmembrane region" description="Helical" evidence="9">
    <location>
        <begin position="47"/>
        <end position="73"/>
    </location>
</feature>
<evidence type="ECO:0000313" key="11">
    <source>
        <dbReference type="Proteomes" id="UP000501452"/>
    </source>
</evidence>
<keyword evidence="11" id="KW-1185">Reference proteome</keyword>
<accession>A0A6G8QEZ4</accession>
<evidence type="ECO:0000256" key="7">
    <source>
        <dbReference type="ARBA" id="ARBA00023136"/>
    </source>
</evidence>
<dbReference type="PANTHER" id="PTHR11629">
    <property type="entry name" value="VACUOLAR PROTON ATPASES"/>
    <property type="match status" value="1"/>
</dbReference>
<evidence type="ECO:0000256" key="5">
    <source>
        <dbReference type="ARBA" id="ARBA00022989"/>
    </source>
</evidence>
<dbReference type="GO" id="GO:0046961">
    <property type="term" value="F:proton-transporting ATPase activity, rotational mechanism"/>
    <property type="evidence" value="ECO:0007669"/>
    <property type="project" value="InterPro"/>
</dbReference>
<dbReference type="EMBL" id="CP045119">
    <property type="protein sequence ID" value="QIN84971.1"/>
    <property type="molecule type" value="Genomic_DNA"/>
</dbReference>
<evidence type="ECO:0000313" key="10">
    <source>
        <dbReference type="EMBL" id="QIN84971.1"/>
    </source>
</evidence>
<dbReference type="Pfam" id="PF01496">
    <property type="entry name" value="V_ATPase_I"/>
    <property type="match status" value="1"/>
</dbReference>
<dbReference type="KEGG" id="rub:GBA63_00895"/>